<evidence type="ECO:0000313" key="1">
    <source>
        <dbReference type="EMBL" id="GGJ06214.1"/>
    </source>
</evidence>
<protein>
    <submittedName>
        <fullName evidence="1">Uncharacterized protein</fullName>
    </submittedName>
</protein>
<comment type="caution">
    <text evidence="1">The sequence shown here is derived from an EMBL/GenBank/DDBJ whole genome shotgun (WGS) entry which is preliminary data.</text>
</comment>
<name>A0ABQ2CT23_9GAMM</name>
<accession>A0ABQ2CT23</accession>
<organism evidence="1 2">
    <name type="scientific">Halopseudomonas pertucinogena</name>
    <dbReference type="NCBI Taxonomy" id="86175"/>
    <lineage>
        <taxon>Bacteria</taxon>
        <taxon>Pseudomonadati</taxon>
        <taxon>Pseudomonadota</taxon>
        <taxon>Gammaproteobacteria</taxon>
        <taxon>Pseudomonadales</taxon>
        <taxon>Pseudomonadaceae</taxon>
        <taxon>Halopseudomonas</taxon>
    </lineage>
</organism>
<reference evidence="2" key="1">
    <citation type="journal article" date="2019" name="Int. J. Syst. Evol. Microbiol.">
        <title>The Global Catalogue of Microorganisms (GCM) 10K type strain sequencing project: providing services to taxonomists for standard genome sequencing and annotation.</title>
        <authorList>
            <consortium name="The Broad Institute Genomics Platform"/>
            <consortium name="The Broad Institute Genome Sequencing Center for Infectious Disease"/>
            <person name="Wu L."/>
            <person name="Ma J."/>
        </authorList>
    </citation>
    <scope>NUCLEOTIDE SEQUENCE [LARGE SCALE GENOMIC DNA]</scope>
    <source>
        <strain evidence="2">JCM 11590</strain>
    </source>
</reference>
<sequence>MNRERIEKNKELMAAIRAAMDAIEEHDRQFESDSLPPSGDDYWRKRLELGRELSKAHHKWQAHVEESAK</sequence>
<dbReference type="RefSeq" id="WP_188636894.1">
    <property type="nucleotide sequence ID" value="NZ_BMNN01000006.1"/>
</dbReference>
<keyword evidence="2" id="KW-1185">Reference proteome</keyword>
<proteinExistence type="predicted"/>
<evidence type="ECO:0000313" key="2">
    <source>
        <dbReference type="Proteomes" id="UP000633263"/>
    </source>
</evidence>
<dbReference type="Proteomes" id="UP000633263">
    <property type="component" value="Unassembled WGS sequence"/>
</dbReference>
<gene>
    <name evidence="1" type="ORF">GCM10009083_23980</name>
</gene>
<dbReference type="EMBL" id="BMNN01000006">
    <property type="protein sequence ID" value="GGJ06214.1"/>
    <property type="molecule type" value="Genomic_DNA"/>
</dbReference>